<keyword evidence="2" id="KW-1185">Reference proteome</keyword>
<evidence type="ECO:0008006" key="3">
    <source>
        <dbReference type="Google" id="ProtNLM"/>
    </source>
</evidence>
<dbReference type="OrthoDB" id="2752411at2759"/>
<dbReference type="AlphaFoldDB" id="A0A2G8SC99"/>
<protein>
    <recommendedName>
        <fullName evidence="3">F-box domain-containing protein</fullName>
    </recommendedName>
</protein>
<comment type="caution">
    <text evidence="1">The sequence shown here is derived from an EMBL/GenBank/DDBJ whole genome shotgun (WGS) entry which is preliminary data.</text>
</comment>
<dbReference type="Proteomes" id="UP000230002">
    <property type="component" value="Unassembled WGS sequence"/>
</dbReference>
<dbReference type="EMBL" id="AYKW01000012">
    <property type="protein sequence ID" value="PIL31218.1"/>
    <property type="molecule type" value="Genomic_DNA"/>
</dbReference>
<accession>A0A2G8SC99</accession>
<dbReference type="STRING" id="1077348.A0A2G8SC99"/>
<dbReference type="SUPFAM" id="SSF52047">
    <property type="entry name" value="RNI-like"/>
    <property type="match status" value="1"/>
</dbReference>
<reference evidence="1 2" key="1">
    <citation type="journal article" date="2015" name="Sci. Rep.">
        <title>Chromosome-level genome map provides insights into diverse defense mechanisms in the medicinal fungus Ganoderma sinense.</title>
        <authorList>
            <person name="Zhu Y."/>
            <person name="Xu J."/>
            <person name="Sun C."/>
            <person name="Zhou S."/>
            <person name="Xu H."/>
            <person name="Nelson D.R."/>
            <person name="Qian J."/>
            <person name="Song J."/>
            <person name="Luo H."/>
            <person name="Xiang L."/>
            <person name="Li Y."/>
            <person name="Xu Z."/>
            <person name="Ji A."/>
            <person name="Wang L."/>
            <person name="Lu S."/>
            <person name="Hayward A."/>
            <person name="Sun W."/>
            <person name="Li X."/>
            <person name="Schwartz D.C."/>
            <person name="Wang Y."/>
            <person name="Chen S."/>
        </authorList>
    </citation>
    <scope>NUCLEOTIDE SEQUENCE [LARGE SCALE GENOMIC DNA]</scope>
    <source>
        <strain evidence="1 2">ZZ0214-1</strain>
    </source>
</reference>
<name>A0A2G8SC99_9APHY</name>
<gene>
    <name evidence="1" type="ORF">GSI_05916</name>
</gene>
<proteinExistence type="predicted"/>
<organism evidence="1 2">
    <name type="scientific">Ganoderma sinense ZZ0214-1</name>
    <dbReference type="NCBI Taxonomy" id="1077348"/>
    <lineage>
        <taxon>Eukaryota</taxon>
        <taxon>Fungi</taxon>
        <taxon>Dikarya</taxon>
        <taxon>Basidiomycota</taxon>
        <taxon>Agaricomycotina</taxon>
        <taxon>Agaricomycetes</taxon>
        <taxon>Polyporales</taxon>
        <taxon>Polyporaceae</taxon>
        <taxon>Ganoderma</taxon>
    </lineage>
</organism>
<sequence length="381" mass="42781">MPALETLSLVGPYQEVLDVPLTHHLVPRLTSLELWHCTAPRDHAIYTSLRSLILARTTWTISYSEFLDVLGKCRSLERLRLQQEVLDPFAQELASRGRPRTGTQRRATPLVLPLLRSMTVEGQCKVLVHFLATIHVPQATTVELKNCYDENEPGPLVTRLLAPNPQLRIPFLSSLRTVSLSCWDGDPFKVSLRGGPDGNALFSVHYGTFHNVDWPGNAFLEHNLVAIMDILPVATVDTLEVEGCIDHVAVGTWQRMFQTFQSLRTLRVRGRGTLDSLWSGLARATTSSLEAVCCPALSESGIDDRSWDGSRTKFTATAQLFDIVRGALNARENAGASRLKKLQLHLGYVDELWTRTSELRETWVKDVKELVDEVDYRGWKT</sequence>
<evidence type="ECO:0000313" key="1">
    <source>
        <dbReference type="EMBL" id="PIL31218.1"/>
    </source>
</evidence>
<evidence type="ECO:0000313" key="2">
    <source>
        <dbReference type="Proteomes" id="UP000230002"/>
    </source>
</evidence>